<name>A0A2M4CHQ3_ANODA</name>
<evidence type="ECO:0000313" key="2">
    <source>
        <dbReference type="EMBL" id="MBW64867.1"/>
    </source>
</evidence>
<organism evidence="2">
    <name type="scientific">Anopheles darlingi</name>
    <name type="common">Mosquito</name>
    <dbReference type="NCBI Taxonomy" id="43151"/>
    <lineage>
        <taxon>Eukaryota</taxon>
        <taxon>Metazoa</taxon>
        <taxon>Ecdysozoa</taxon>
        <taxon>Arthropoda</taxon>
        <taxon>Hexapoda</taxon>
        <taxon>Insecta</taxon>
        <taxon>Pterygota</taxon>
        <taxon>Neoptera</taxon>
        <taxon>Endopterygota</taxon>
        <taxon>Diptera</taxon>
        <taxon>Nematocera</taxon>
        <taxon>Culicoidea</taxon>
        <taxon>Culicidae</taxon>
        <taxon>Anophelinae</taxon>
        <taxon>Anopheles</taxon>
    </lineage>
</organism>
<evidence type="ECO:0000256" key="1">
    <source>
        <dbReference type="SAM" id="SignalP"/>
    </source>
</evidence>
<protein>
    <submittedName>
        <fullName evidence="2">Putative secreted protein</fullName>
    </submittedName>
</protein>
<proteinExistence type="predicted"/>
<feature type="signal peptide" evidence="1">
    <location>
        <begin position="1"/>
        <end position="21"/>
    </location>
</feature>
<dbReference type="AlphaFoldDB" id="A0A2M4CHQ3"/>
<reference evidence="2" key="1">
    <citation type="submission" date="2018-01" db="EMBL/GenBank/DDBJ databases">
        <title>An insight into the sialome of Amazonian anophelines.</title>
        <authorList>
            <person name="Ribeiro J.M."/>
            <person name="Scarpassa V."/>
            <person name="Calvo E."/>
        </authorList>
    </citation>
    <scope>NUCLEOTIDE SEQUENCE</scope>
</reference>
<keyword evidence="1" id="KW-0732">Signal</keyword>
<sequence length="100" mass="11740">MSVWICCCCCCCCAELRFAAGRSNFVDTYRLLSPAIDTLHTSPARTTYRMRFYRLQTLQLLRPVWRSSRWIHRPRVRKSIPSKMTAFQVAPRPCLALELR</sequence>
<accession>A0A2M4CHQ3</accession>
<feature type="chain" id="PRO_5014850377" evidence="1">
    <location>
        <begin position="22"/>
        <end position="100"/>
    </location>
</feature>
<dbReference type="EMBL" id="GGFL01000689">
    <property type="protein sequence ID" value="MBW64867.1"/>
    <property type="molecule type" value="Transcribed_RNA"/>
</dbReference>